<dbReference type="Proteomes" id="UP000755585">
    <property type="component" value="Unassembled WGS sequence"/>
</dbReference>
<evidence type="ECO:0000313" key="3">
    <source>
        <dbReference type="Proteomes" id="UP000755585"/>
    </source>
</evidence>
<comment type="caution">
    <text evidence="2">The sequence shown here is derived from an EMBL/GenBank/DDBJ whole genome shotgun (WGS) entry which is preliminary data.</text>
</comment>
<dbReference type="InterPro" id="IPR045556">
    <property type="entry name" value="DUF6351"/>
</dbReference>
<dbReference type="EMBL" id="JAGINT010000001">
    <property type="protein sequence ID" value="MBP2350924.1"/>
    <property type="molecule type" value="Genomic_DNA"/>
</dbReference>
<feature type="domain" description="DUF6351" evidence="1">
    <location>
        <begin position="3"/>
        <end position="662"/>
    </location>
</feature>
<dbReference type="SUPFAM" id="SSF53474">
    <property type="entry name" value="alpha/beta-Hydrolases"/>
    <property type="match status" value="1"/>
</dbReference>
<gene>
    <name evidence="2" type="ORF">JOF29_002007</name>
</gene>
<evidence type="ECO:0000313" key="2">
    <source>
        <dbReference type="EMBL" id="MBP2350924.1"/>
    </source>
</evidence>
<reference evidence="2 3" key="1">
    <citation type="submission" date="2021-03" db="EMBL/GenBank/DDBJ databases">
        <title>Sequencing the genomes of 1000 actinobacteria strains.</title>
        <authorList>
            <person name="Klenk H.-P."/>
        </authorList>
    </citation>
    <scope>NUCLEOTIDE SEQUENCE [LARGE SCALE GENOMIC DNA]</scope>
    <source>
        <strain evidence="2 3">DSM 18824</strain>
    </source>
</reference>
<dbReference type="Pfam" id="PF19878">
    <property type="entry name" value="DUF6351"/>
    <property type="match status" value="1"/>
</dbReference>
<dbReference type="InterPro" id="IPR029058">
    <property type="entry name" value="AB_hydrolase_fold"/>
</dbReference>
<keyword evidence="3" id="KW-1185">Reference proteome</keyword>
<proteinExistence type="predicted"/>
<evidence type="ECO:0000259" key="1">
    <source>
        <dbReference type="Pfam" id="PF19878"/>
    </source>
</evidence>
<accession>A0ABS4UH20</accession>
<organism evidence="2 3">
    <name type="scientific">Kribbella aluminosa</name>
    <dbReference type="NCBI Taxonomy" id="416017"/>
    <lineage>
        <taxon>Bacteria</taxon>
        <taxon>Bacillati</taxon>
        <taxon>Actinomycetota</taxon>
        <taxon>Actinomycetes</taxon>
        <taxon>Propionibacteriales</taxon>
        <taxon>Kribbellaceae</taxon>
        <taxon>Kribbella</taxon>
    </lineage>
</organism>
<name>A0ABS4UH20_9ACTN</name>
<dbReference type="RefSeq" id="WP_209693901.1">
    <property type="nucleotide sequence ID" value="NZ_BAAAVU010000032.1"/>
</dbReference>
<sequence length="672" mass="72742">MKLQVLSSRADMVTGGDALVHVDVSEADADDVRVSLNGKDVSSVFSADDTGLTGLVEGIRLGKNILRAESGGRRTTLEVRDFPRQGPVFAGPHEQPFVCETANATVPVIGGTLGVPLDEDCTVAPRVDYFYRTTAGKYAKWPARTTRYPADLADTATGDPFIVRMETGSADRAIVRTTMLHDPLHEAAPTPTRRSRGWNGRAIFTLGGGCAGGWYRSGRTTGGVTDAYLLGQGYALMSSSLNVFAQNCNDLTAAEAAMTTKELFVEHYGRPEFTVGFGCSGGSYQAHQITDNYPGIFDGIIVGCSFPDVGFGTVPFITDAWLLTGYFARSGLAWTQDQQRQVAGFRNYKTLASTALSARRIDPRRNCGSVPVGLRYDPVGNPRGVRCDVYDHAVTVYGKDPLTGFARRPLDNVGVQYGLRVLKTGVITPAQFLDLNRRVGGFDADANLVPARTEADPEAVRAAYRTGRLTSGGGGLRDVPIIDYRAYADTQPWGDLHLRYHTFSMRARLEKSNGTAANQVSLLEDSRYGLFSTASPLLRHAVKEMDHWLTQLTADGTARPRIDKIVAARPSGLVEGCRGPHGFIAQPLDRDPATLCEQLFPSASFPREVAGSGVAADVIKCQLVPPVRSEYPKFTDAQWDQLQAIFPDGVCDWSKPGVDQQPLGGTWLSFPS</sequence>
<protein>
    <recommendedName>
        <fullName evidence="1">DUF6351 domain-containing protein</fullName>
    </recommendedName>
</protein>